<dbReference type="Pfam" id="PF00530">
    <property type="entry name" value="SRCR"/>
    <property type="match status" value="1"/>
</dbReference>
<evidence type="ECO:0000256" key="1">
    <source>
        <dbReference type="ARBA" id="ARBA00004167"/>
    </source>
</evidence>
<evidence type="ECO:0000256" key="7">
    <source>
        <dbReference type="ARBA" id="ARBA00023157"/>
    </source>
</evidence>
<dbReference type="PROSITE" id="PS50287">
    <property type="entry name" value="SRCR_2"/>
    <property type="match status" value="1"/>
</dbReference>
<accession>A0A2G8JJ61</accession>
<dbReference type="Proteomes" id="UP000230750">
    <property type="component" value="Unassembled WGS sequence"/>
</dbReference>
<keyword evidence="5 10" id="KW-1133">Transmembrane helix</keyword>
<dbReference type="PANTHER" id="PTHR48071:SF18">
    <property type="entry name" value="DELETED IN MALIGNANT BRAIN TUMORS 1 PROTEIN-RELATED"/>
    <property type="match status" value="1"/>
</dbReference>
<keyword evidence="7 9" id="KW-1015">Disulfide bond</keyword>
<comment type="caution">
    <text evidence="9">Lacks conserved residue(s) required for the propagation of feature annotation.</text>
</comment>
<dbReference type="EMBL" id="MRZV01001815">
    <property type="protein sequence ID" value="PIK35777.1"/>
    <property type="molecule type" value="Genomic_DNA"/>
</dbReference>
<dbReference type="GO" id="GO:0016020">
    <property type="term" value="C:membrane"/>
    <property type="evidence" value="ECO:0007669"/>
    <property type="project" value="UniProtKB-SubCell"/>
</dbReference>
<dbReference type="PRINTS" id="PR00258">
    <property type="entry name" value="SPERACTRCPTR"/>
</dbReference>
<dbReference type="InterPro" id="IPR036772">
    <property type="entry name" value="SRCR-like_dom_sf"/>
</dbReference>
<dbReference type="FunFam" id="3.10.250.10:FF:000016">
    <property type="entry name" value="Scavenger receptor cysteine-rich protein type 12"/>
    <property type="match status" value="1"/>
</dbReference>
<evidence type="ECO:0000313" key="13">
    <source>
        <dbReference type="Proteomes" id="UP000230750"/>
    </source>
</evidence>
<organism evidence="12 13">
    <name type="scientific">Stichopus japonicus</name>
    <name type="common">Sea cucumber</name>
    <dbReference type="NCBI Taxonomy" id="307972"/>
    <lineage>
        <taxon>Eukaryota</taxon>
        <taxon>Metazoa</taxon>
        <taxon>Echinodermata</taxon>
        <taxon>Eleutherozoa</taxon>
        <taxon>Echinozoa</taxon>
        <taxon>Holothuroidea</taxon>
        <taxon>Aspidochirotacea</taxon>
        <taxon>Aspidochirotida</taxon>
        <taxon>Stichopodidae</taxon>
        <taxon>Apostichopus</taxon>
    </lineage>
</organism>
<dbReference type="PANTHER" id="PTHR48071">
    <property type="entry name" value="SRCR DOMAIN-CONTAINING PROTEIN"/>
    <property type="match status" value="1"/>
</dbReference>
<keyword evidence="4" id="KW-0677">Repeat</keyword>
<sequence>MNGEWGTIDDSSWDQYDASVVCRQLGYNHGGIAYKSAYFGKGIGSTWFADFNCVGNEDSLLSCSHSTKLRRNLMTRMLALFATAQVKVVDILYYIPSHMVAFMPVPTG</sequence>
<evidence type="ECO:0000313" key="12">
    <source>
        <dbReference type="EMBL" id="PIK35777.1"/>
    </source>
</evidence>
<keyword evidence="8" id="KW-0325">Glycoprotein</keyword>
<evidence type="ECO:0000256" key="3">
    <source>
        <dbReference type="ARBA" id="ARBA00022729"/>
    </source>
</evidence>
<keyword evidence="3" id="KW-0732">Signal</keyword>
<evidence type="ECO:0000256" key="2">
    <source>
        <dbReference type="ARBA" id="ARBA00022692"/>
    </source>
</evidence>
<dbReference type="AlphaFoldDB" id="A0A2G8JJ61"/>
<name>A0A2G8JJ61_STIJA</name>
<evidence type="ECO:0000256" key="10">
    <source>
        <dbReference type="SAM" id="Phobius"/>
    </source>
</evidence>
<comment type="subcellular location">
    <subcellularLocation>
        <location evidence="1">Membrane</location>
        <topology evidence="1">Single-pass membrane protein</topology>
    </subcellularLocation>
</comment>
<dbReference type="SMART" id="SM00202">
    <property type="entry name" value="SR"/>
    <property type="match status" value="1"/>
</dbReference>
<keyword evidence="6 10" id="KW-0472">Membrane</keyword>
<evidence type="ECO:0000256" key="6">
    <source>
        <dbReference type="ARBA" id="ARBA00023136"/>
    </source>
</evidence>
<keyword evidence="13" id="KW-1185">Reference proteome</keyword>
<feature type="transmembrane region" description="Helical" evidence="10">
    <location>
        <begin position="77"/>
        <end position="95"/>
    </location>
</feature>
<keyword evidence="2 10" id="KW-0812">Transmembrane</keyword>
<dbReference type="OrthoDB" id="536948at2759"/>
<dbReference type="STRING" id="307972.A0A2G8JJ61"/>
<comment type="caution">
    <text evidence="12">The sequence shown here is derived from an EMBL/GenBank/DDBJ whole genome shotgun (WGS) entry which is preliminary data.</text>
</comment>
<evidence type="ECO:0000256" key="5">
    <source>
        <dbReference type="ARBA" id="ARBA00022989"/>
    </source>
</evidence>
<evidence type="ECO:0000256" key="4">
    <source>
        <dbReference type="ARBA" id="ARBA00022737"/>
    </source>
</evidence>
<dbReference type="InterPro" id="IPR001190">
    <property type="entry name" value="SRCR"/>
</dbReference>
<dbReference type="SUPFAM" id="SSF56487">
    <property type="entry name" value="SRCR-like"/>
    <property type="match status" value="1"/>
</dbReference>
<gene>
    <name evidence="12" type="ORF">BSL78_27397</name>
</gene>
<feature type="disulfide bond" evidence="9">
    <location>
        <begin position="53"/>
        <end position="63"/>
    </location>
</feature>
<reference evidence="12 13" key="1">
    <citation type="journal article" date="2017" name="PLoS Biol.">
        <title>The sea cucumber genome provides insights into morphological evolution and visceral regeneration.</title>
        <authorList>
            <person name="Zhang X."/>
            <person name="Sun L."/>
            <person name="Yuan J."/>
            <person name="Sun Y."/>
            <person name="Gao Y."/>
            <person name="Zhang L."/>
            <person name="Li S."/>
            <person name="Dai H."/>
            <person name="Hamel J.F."/>
            <person name="Liu C."/>
            <person name="Yu Y."/>
            <person name="Liu S."/>
            <person name="Lin W."/>
            <person name="Guo K."/>
            <person name="Jin S."/>
            <person name="Xu P."/>
            <person name="Storey K.B."/>
            <person name="Huan P."/>
            <person name="Zhang T."/>
            <person name="Zhou Y."/>
            <person name="Zhang J."/>
            <person name="Lin C."/>
            <person name="Li X."/>
            <person name="Xing L."/>
            <person name="Huo D."/>
            <person name="Sun M."/>
            <person name="Wang L."/>
            <person name="Mercier A."/>
            <person name="Li F."/>
            <person name="Yang H."/>
            <person name="Xiang J."/>
        </authorList>
    </citation>
    <scope>NUCLEOTIDE SEQUENCE [LARGE SCALE GENOMIC DNA]</scope>
    <source>
        <strain evidence="12">Shaxun</strain>
        <tissue evidence="12">Muscle</tissue>
    </source>
</reference>
<evidence type="ECO:0000259" key="11">
    <source>
        <dbReference type="PROSITE" id="PS50287"/>
    </source>
</evidence>
<evidence type="ECO:0000256" key="9">
    <source>
        <dbReference type="PROSITE-ProRule" id="PRU00196"/>
    </source>
</evidence>
<proteinExistence type="predicted"/>
<evidence type="ECO:0000256" key="8">
    <source>
        <dbReference type="ARBA" id="ARBA00023180"/>
    </source>
</evidence>
<protein>
    <submittedName>
        <fullName evidence="12">Putative deleted in malignant brain tumors 1 protein-like</fullName>
    </submittedName>
</protein>
<feature type="domain" description="SRCR" evidence="11">
    <location>
        <begin position="1"/>
        <end position="65"/>
    </location>
</feature>
<dbReference type="Gene3D" id="3.10.250.10">
    <property type="entry name" value="SRCR-like domain"/>
    <property type="match status" value="1"/>
</dbReference>